<feature type="signal peptide" evidence="2">
    <location>
        <begin position="1"/>
        <end position="24"/>
    </location>
</feature>
<evidence type="ECO:0000313" key="3">
    <source>
        <dbReference type="EMBL" id="MFD1460549.1"/>
    </source>
</evidence>
<dbReference type="RefSeq" id="WP_229526671.1">
    <property type="nucleotide sequence ID" value="NZ_JAFFQR010000112.1"/>
</dbReference>
<sequence>MKKQWKLIAATLYGGVMMYGSAGAAEAFVIEPSDLLSALTPNGSIQGEVRQQNTERQDCHRQGHVHKYDHGRQPDGWNHHLNEKVAKLLGITPNQLENELGQGKSLADIAKSKGIKEDQLIDKLKNEMTIDLKRLVNRKGPITFERKTGAPHEAQLKR</sequence>
<comment type="caution">
    <text evidence="3">The sequence shown here is derived from an EMBL/GenBank/DDBJ whole genome shotgun (WGS) entry which is preliminary data.</text>
</comment>
<accession>A0ABW4DA36</accession>
<keyword evidence="4" id="KW-1185">Reference proteome</keyword>
<keyword evidence="2" id="KW-0732">Signal</keyword>
<protein>
    <submittedName>
        <fullName evidence="3">Uncharacterized protein</fullName>
    </submittedName>
</protein>
<dbReference type="EMBL" id="JBHTNZ010000003">
    <property type="protein sequence ID" value="MFD1460549.1"/>
    <property type="molecule type" value="Genomic_DNA"/>
</dbReference>
<reference evidence="4" key="1">
    <citation type="journal article" date="2019" name="Int. J. Syst. Evol. Microbiol.">
        <title>The Global Catalogue of Microorganisms (GCM) 10K type strain sequencing project: providing services to taxonomists for standard genome sequencing and annotation.</title>
        <authorList>
            <consortium name="The Broad Institute Genomics Platform"/>
            <consortium name="The Broad Institute Genome Sequencing Center for Infectious Disease"/>
            <person name="Wu L."/>
            <person name="Ma J."/>
        </authorList>
    </citation>
    <scope>NUCLEOTIDE SEQUENCE [LARGE SCALE GENOMIC DNA]</scope>
    <source>
        <strain evidence="4">CCM 9147</strain>
    </source>
</reference>
<feature type="chain" id="PRO_5045497612" evidence="2">
    <location>
        <begin position="25"/>
        <end position="158"/>
    </location>
</feature>
<organism evidence="3 4">
    <name type="scientific">Paenibacillus farraposensis</name>
    <dbReference type="NCBI Taxonomy" id="2807095"/>
    <lineage>
        <taxon>Bacteria</taxon>
        <taxon>Bacillati</taxon>
        <taxon>Bacillota</taxon>
        <taxon>Bacilli</taxon>
        <taxon>Bacillales</taxon>
        <taxon>Paenibacillaceae</taxon>
        <taxon>Paenibacillus</taxon>
    </lineage>
</organism>
<evidence type="ECO:0000256" key="1">
    <source>
        <dbReference type="SAM" id="MobiDB-lite"/>
    </source>
</evidence>
<evidence type="ECO:0000256" key="2">
    <source>
        <dbReference type="SAM" id="SignalP"/>
    </source>
</evidence>
<evidence type="ECO:0000313" key="4">
    <source>
        <dbReference type="Proteomes" id="UP001597340"/>
    </source>
</evidence>
<dbReference type="Proteomes" id="UP001597340">
    <property type="component" value="Unassembled WGS sequence"/>
</dbReference>
<feature type="compositionally biased region" description="Basic and acidic residues" evidence="1">
    <location>
        <begin position="53"/>
        <end position="76"/>
    </location>
</feature>
<feature type="region of interest" description="Disordered" evidence="1">
    <location>
        <begin position="51"/>
        <end position="76"/>
    </location>
</feature>
<proteinExistence type="predicted"/>
<name>A0ABW4DA36_9BACL</name>
<gene>
    <name evidence="3" type="ORF">ACFQ5D_03610</name>
</gene>